<protein>
    <recommendedName>
        <fullName evidence="2">Protein kinase domain-containing protein</fullName>
    </recommendedName>
</protein>
<evidence type="ECO:0000259" key="2">
    <source>
        <dbReference type="PROSITE" id="PS50011"/>
    </source>
</evidence>
<dbReference type="OMA" id="VMYEMET"/>
<evidence type="ECO:0000313" key="3">
    <source>
        <dbReference type="EMBL" id="ELU15166.1"/>
    </source>
</evidence>
<keyword evidence="5" id="KW-1185">Reference proteome</keyword>
<dbReference type="STRING" id="283909.R7VFW4"/>
<feature type="domain" description="Protein kinase" evidence="2">
    <location>
        <begin position="725"/>
        <end position="1020"/>
    </location>
</feature>
<dbReference type="SMART" id="SM00220">
    <property type="entry name" value="S_TKc"/>
    <property type="match status" value="1"/>
</dbReference>
<dbReference type="PANTHER" id="PTHR26392">
    <property type="entry name" value="MITOGEN-ACTIVATED PROTEIN KINASE KINASE KINASE 7-RELATED"/>
    <property type="match status" value="1"/>
</dbReference>
<dbReference type="Pfam" id="PF00350">
    <property type="entry name" value="Dynamin_N"/>
    <property type="match status" value="1"/>
</dbReference>
<dbReference type="PANTHER" id="PTHR26392:SF92">
    <property type="entry name" value="PROTEIN KINASE DOMAIN-CONTAINING PROTEIN"/>
    <property type="match status" value="1"/>
</dbReference>
<dbReference type="Pfam" id="PF00069">
    <property type="entry name" value="Pkinase"/>
    <property type="match status" value="1"/>
</dbReference>
<dbReference type="EMBL" id="KB293947">
    <property type="protein sequence ID" value="ELU15166.1"/>
    <property type="molecule type" value="Genomic_DNA"/>
</dbReference>
<dbReference type="InterPro" id="IPR027417">
    <property type="entry name" value="P-loop_NTPase"/>
</dbReference>
<organism evidence="3">
    <name type="scientific">Capitella teleta</name>
    <name type="common">Polychaete worm</name>
    <dbReference type="NCBI Taxonomy" id="283909"/>
    <lineage>
        <taxon>Eukaryota</taxon>
        <taxon>Metazoa</taxon>
        <taxon>Spiralia</taxon>
        <taxon>Lophotrochozoa</taxon>
        <taxon>Annelida</taxon>
        <taxon>Polychaeta</taxon>
        <taxon>Sedentaria</taxon>
        <taxon>Scolecida</taxon>
        <taxon>Capitellidae</taxon>
        <taxon>Capitella</taxon>
    </lineage>
</organism>
<reference evidence="5" key="1">
    <citation type="submission" date="2012-12" db="EMBL/GenBank/DDBJ databases">
        <authorList>
            <person name="Hellsten U."/>
            <person name="Grimwood J."/>
            <person name="Chapman J.A."/>
            <person name="Shapiro H."/>
            <person name="Aerts A."/>
            <person name="Otillar R.P."/>
            <person name="Terry A.Y."/>
            <person name="Boore J.L."/>
            <person name="Simakov O."/>
            <person name="Marletaz F."/>
            <person name="Cho S.-J."/>
            <person name="Edsinger-Gonzales E."/>
            <person name="Havlak P."/>
            <person name="Kuo D.-H."/>
            <person name="Larsson T."/>
            <person name="Lv J."/>
            <person name="Arendt D."/>
            <person name="Savage R."/>
            <person name="Osoegawa K."/>
            <person name="de Jong P."/>
            <person name="Lindberg D.R."/>
            <person name="Seaver E.C."/>
            <person name="Weisblat D.A."/>
            <person name="Putnam N.H."/>
            <person name="Grigoriev I.V."/>
            <person name="Rokhsar D.S."/>
        </authorList>
    </citation>
    <scope>NUCLEOTIDE SEQUENCE</scope>
    <source>
        <strain evidence="5">I ESC-2004</strain>
    </source>
</reference>
<keyword evidence="1" id="KW-0472">Membrane</keyword>
<name>R7VFW4_CAPTE</name>
<dbReference type="Gene3D" id="3.40.50.300">
    <property type="entry name" value="P-loop containing nucleotide triphosphate hydrolases"/>
    <property type="match status" value="1"/>
</dbReference>
<dbReference type="EnsemblMetazoa" id="CapteT213516">
    <property type="protein sequence ID" value="CapteP213516"/>
    <property type="gene ID" value="CapteG213516"/>
</dbReference>
<dbReference type="HOGENOM" id="CLU_297242_0_0_1"/>
<dbReference type="EMBL" id="AMQN01018133">
    <property type="status" value="NOT_ANNOTATED_CDS"/>
    <property type="molecule type" value="Genomic_DNA"/>
</dbReference>
<dbReference type="Proteomes" id="UP000014760">
    <property type="component" value="Unassembled WGS sequence"/>
</dbReference>
<dbReference type="SUPFAM" id="SSF56112">
    <property type="entry name" value="Protein kinase-like (PK-like)"/>
    <property type="match status" value="1"/>
</dbReference>
<feature type="transmembrane region" description="Helical" evidence="1">
    <location>
        <begin position="606"/>
        <end position="624"/>
    </location>
</feature>
<dbReference type="GO" id="GO:0005524">
    <property type="term" value="F:ATP binding"/>
    <property type="evidence" value="ECO:0007669"/>
    <property type="project" value="InterPro"/>
</dbReference>
<dbReference type="InterPro" id="IPR045063">
    <property type="entry name" value="Dynamin_N"/>
</dbReference>
<gene>
    <name evidence="3" type="ORF">CAPTEDRAFT_213516</name>
</gene>
<dbReference type="InterPro" id="IPR011009">
    <property type="entry name" value="Kinase-like_dom_sf"/>
</dbReference>
<keyword evidence="1" id="KW-1133">Transmembrane helix</keyword>
<reference evidence="3 5" key="2">
    <citation type="journal article" date="2013" name="Nature">
        <title>Insights into bilaterian evolution from three spiralian genomes.</title>
        <authorList>
            <person name="Simakov O."/>
            <person name="Marletaz F."/>
            <person name="Cho S.J."/>
            <person name="Edsinger-Gonzales E."/>
            <person name="Havlak P."/>
            <person name="Hellsten U."/>
            <person name="Kuo D.H."/>
            <person name="Larsson T."/>
            <person name="Lv J."/>
            <person name="Arendt D."/>
            <person name="Savage R."/>
            <person name="Osoegawa K."/>
            <person name="de Jong P."/>
            <person name="Grimwood J."/>
            <person name="Chapman J.A."/>
            <person name="Shapiro H."/>
            <person name="Aerts A."/>
            <person name="Otillar R.P."/>
            <person name="Terry A.Y."/>
            <person name="Boore J.L."/>
            <person name="Grigoriev I.V."/>
            <person name="Lindberg D.R."/>
            <person name="Seaver E.C."/>
            <person name="Weisblat D.A."/>
            <person name="Putnam N.H."/>
            <person name="Rokhsar D.S."/>
        </authorList>
    </citation>
    <scope>NUCLEOTIDE SEQUENCE</scope>
    <source>
        <strain evidence="3 5">I ESC-2004</strain>
    </source>
</reference>
<dbReference type="AlphaFoldDB" id="R7VFW4"/>
<evidence type="ECO:0000313" key="5">
    <source>
        <dbReference type="Proteomes" id="UP000014760"/>
    </source>
</evidence>
<dbReference type="Gene3D" id="1.10.510.10">
    <property type="entry name" value="Transferase(Phosphotransferase) domain 1"/>
    <property type="match status" value="1"/>
</dbReference>
<evidence type="ECO:0000256" key="1">
    <source>
        <dbReference type="SAM" id="Phobius"/>
    </source>
</evidence>
<dbReference type="OrthoDB" id="8927528at2759"/>
<reference evidence="4" key="3">
    <citation type="submission" date="2015-06" db="UniProtKB">
        <authorList>
            <consortium name="EnsemblMetazoa"/>
        </authorList>
    </citation>
    <scope>IDENTIFICATION</scope>
</reference>
<dbReference type="InterPro" id="IPR000719">
    <property type="entry name" value="Prot_kinase_dom"/>
</dbReference>
<dbReference type="PROSITE" id="PS50011">
    <property type="entry name" value="PROTEIN_KINASE_DOM"/>
    <property type="match status" value="1"/>
</dbReference>
<proteinExistence type="predicted"/>
<sequence>MYAYNYDKHASTDGSASDGDAILDGYLQEVASLSQAWRGFQLMKKHGVPGKGCTTLDDIKERLRLHFRQKHGQGTKVFAAGDVIGQVHEDDVQKRSQLVALLEEARKLLHEMDEQVLSHLGSEGITEDQLNKHIKGLQSDECPILVTGETSSGKSSLLNVLLGREVLPHRLLSCTSCACKLSYSTRLHARLHLRDGSVKEVQLEDNDRLVDQLQKYIFKAEKRDDEAFEYKEVEIFLPLEVLKNGVTIIDSPGFGESAEMDKRLLDYITHNDIFAFIYVIKSDNAGGVQEDRLQRILHHIVDHRKDQSFNHFDPRAAVFVGNRWDLVPDEEKDLVKKDTFTKLSHCWPELKENQVFYLSTTKAWSNCDAGYVSEDYAEFLEGIKRLIPVGLQAKITQPYKWVEQLLRRALHHVTSYLASTKLSSKELRARHATAQLRLHRVEKEADLVMKKLTKRVEKSVQRITRKLSEFLKTTNVKRRLSVWGLDELAAVQEHDVWAEVEPEIDKAIEKRFMEILQGWDEEHRLFLKVQLELLLAFKEEFLLLENQISTVEQCLHQNNSLAIAQTPEDVTKYMGLMQNINPNEEGNFDFSLDFLQKLALGITTPVLLPVAVGLIIGAPIFLLWDLKKWRRRSISLKNLSGYIEDPVGFVTNRAITFLTKVAEPDNVSEYVFAQLEPARNYLESMKIAIPKLVESNQMLMESILKDTRTSHEVEEKYGVVKVTIADLQEMLASFGNSNVRVYDHRMEDLEIVVEATNPGLPTQKRITGLWTQVLPCELKKEKRVVTSKCYLENSQMSALHLMNEEQQFRKVYHPCLAQLLGTYEARKGVPALLLEEGLVPARSQVFGFRLLAKASKGKNAIMERCYRVLEQVAVGLEYLHYRDIVHLELSLDTVMMIAKKDTVKLVNLGEPRKVTLPEDAATTRAGRWVYLPPEVLNGDVYTTQGDIYSLALLAFELGKQELVFKPQRLQTLRNFIDNITACELAYEECAFSGLIEKCVTSKSGERLCSSVWINEIRKLISSQQGQAEEEEM</sequence>
<evidence type="ECO:0000313" key="4">
    <source>
        <dbReference type="EnsemblMetazoa" id="CapteP213516"/>
    </source>
</evidence>
<dbReference type="SUPFAM" id="SSF52540">
    <property type="entry name" value="P-loop containing nucleoside triphosphate hydrolases"/>
    <property type="match status" value="1"/>
</dbReference>
<keyword evidence="1" id="KW-0812">Transmembrane</keyword>
<dbReference type="GO" id="GO:0004672">
    <property type="term" value="F:protein kinase activity"/>
    <property type="evidence" value="ECO:0007669"/>
    <property type="project" value="InterPro"/>
</dbReference>
<accession>R7VFW4</accession>